<keyword evidence="2" id="KW-1185">Reference proteome</keyword>
<evidence type="ECO:0000313" key="1">
    <source>
        <dbReference type="EMBL" id="SHH77711.1"/>
    </source>
</evidence>
<organism evidence="1 2">
    <name type="scientific">Ferrimonas marina</name>
    <dbReference type="NCBI Taxonomy" id="299255"/>
    <lineage>
        <taxon>Bacteria</taxon>
        <taxon>Pseudomonadati</taxon>
        <taxon>Pseudomonadota</taxon>
        <taxon>Gammaproteobacteria</taxon>
        <taxon>Alteromonadales</taxon>
        <taxon>Ferrimonadaceae</taxon>
        <taxon>Ferrimonas</taxon>
    </lineage>
</organism>
<dbReference type="OrthoDB" id="9778801at2"/>
<dbReference type="RefSeq" id="WP_067657058.1">
    <property type="nucleotide sequence ID" value="NZ_FQXG01000004.1"/>
</dbReference>
<dbReference type="InterPro" id="IPR010775">
    <property type="entry name" value="DUF1365"/>
</dbReference>
<name>A0A1M5VR07_9GAMM</name>
<dbReference type="AlphaFoldDB" id="A0A1M5VR07"/>
<dbReference type="PANTHER" id="PTHR33973">
    <property type="entry name" value="OS07G0153300 PROTEIN"/>
    <property type="match status" value="1"/>
</dbReference>
<sequence>MNSALCVGTVAHQRWVEPAHRFEYPLHMYWLDLDEQAQWQPLWRPWCRWRREDYLGEGPLKPAVLARMSELAGTALDGQVFQLAQVRTFGLYFSPVNFYLLRQGNQFTYLLAEVSNTPWNERHTYLVPLDGPAEHDKVFHVSPFMPLAMRYRWQVRIAPDRIAIQIRCLQESRAFEANLSLTPEPLNRAALNRVTRRSPVMTFKIVWGIYWHALKLLWKRARFYPHPGRKGETP</sequence>
<dbReference type="EMBL" id="FQXG01000004">
    <property type="protein sequence ID" value="SHH77711.1"/>
    <property type="molecule type" value="Genomic_DNA"/>
</dbReference>
<dbReference type="Pfam" id="PF07103">
    <property type="entry name" value="DUF1365"/>
    <property type="match status" value="1"/>
</dbReference>
<dbReference type="PANTHER" id="PTHR33973:SF4">
    <property type="entry name" value="OS07G0153300 PROTEIN"/>
    <property type="match status" value="1"/>
</dbReference>
<evidence type="ECO:0000313" key="2">
    <source>
        <dbReference type="Proteomes" id="UP000184268"/>
    </source>
</evidence>
<gene>
    <name evidence="1" type="ORF">SAMN02745129_2933</name>
</gene>
<proteinExistence type="predicted"/>
<dbReference type="STRING" id="299255.SAMN02745129_2933"/>
<accession>A0A1M5VR07</accession>
<dbReference type="Proteomes" id="UP000184268">
    <property type="component" value="Unassembled WGS sequence"/>
</dbReference>
<reference evidence="1 2" key="1">
    <citation type="submission" date="2016-11" db="EMBL/GenBank/DDBJ databases">
        <authorList>
            <person name="Jaros S."/>
            <person name="Januszkiewicz K."/>
            <person name="Wedrychowicz H."/>
        </authorList>
    </citation>
    <scope>NUCLEOTIDE SEQUENCE [LARGE SCALE GENOMIC DNA]</scope>
    <source>
        <strain evidence="1 2">DSM 16917</strain>
    </source>
</reference>
<evidence type="ECO:0008006" key="3">
    <source>
        <dbReference type="Google" id="ProtNLM"/>
    </source>
</evidence>
<protein>
    <recommendedName>
        <fullName evidence="3">DUF1365 domain-containing protein</fullName>
    </recommendedName>
</protein>